<sequence>MAFIVNYDKITKLYDSHCKRIEKACTIDIHETPHEKIARIKDLESDYIRWFEYYMKDFATCKSAPFHKTISNIIIKNPVCKLLNDAFRGSAKSVHTMLGVPLYLGFVKKEMNFMLLIGENEEKAKRLISDVQAHLKHNTRFINDYGEQFNQGDWAEGNFTTKNGIHFHALGFGQDPRGLRFGEFRPDYIGCDDIDTLKRCNNDRLIREAIDYITGTLWGCFDKGKERFVFNNNLIHKNSIMAKLIELSKVANKESKKQGFKNPYHHIKTKAVLDDQFTPSWPEKYTAQYWLEKRLATPYRSWMREYMCTPLMDGAIFKPEWMQHRKMSKLDKYDALQFYGDLSYKDKGDYKAMFLIGKKGRDFDIIFSFCRQTSRSVCASWLYDLYEKHKLERYPIIYKIEGLFAMDEFVSDFDVEGDYRGYHIPVIADKRPKEGKFERIEANSGHFERLRVYWNEDEKDTLDQTTAIDQHLAFEKGSGANDDAPDAVQADMADLNKATFVSSFDMQTNSRSSMKERHF</sequence>
<protein>
    <submittedName>
        <fullName evidence="1">Uncharacterized protein</fullName>
    </submittedName>
</protein>
<dbReference type="InterPro" id="IPR027417">
    <property type="entry name" value="P-loop_NTPase"/>
</dbReference>
<evidence type="ECO:0000313" key="1">
    <source>
        <dbReference type="EMBL" id="QSW90710.1"/>
    </source>
</evidence>
<organism evidence="1 2">
    <name type="scientific">Flavobacterium endoglycinae</name>
    <dbReference type="NCBI Taxonomy" id="2816357"/>
    <lineage>
        <taxon>Bacteria</taxon>
        <taxon>Pseudomonadati</taxon>
        <taxon>Bacteroidota</taxon>
        <taxon>Flavobacteriia</taxon>
        <taxon>Flavobacteriales</taxon>
        <taxon>Flavobacteriaceae</taxon>
        <taxon>Flavobacterium</taxon>
    </lineage>
</organism>
<gene>
    <name evidence="1" type="ORF">J0383_07840</name>
</gene>
<dbReference type="Gene3D" id="3.40.50.300">
    <property type="entry name" value="P-loop containing nucleotide triphosphate hydrolases"/>
    <property type="match status" value="1"/>
</dbReference>
<evidence type="ECO:0000313" key="2">
    <source>
        <dbReference type="Proteomes" id="UP000663440"/>
    </source>
</evidence>
<name>A0ABX7QHY1_9FLAO</name>
<reference evidence="1 2" key="1">
    <citation type="submission" date="2021-03" db="EMBL/GenBank/DDBJ databases">
        <title>Flavobacterium kribbensis sp. nov, an endophytic bacteria, isolated from soybean.</title>
        <authorList>
            <person name="Lee J."/>
            <person name="Seo J."/>
        </authorList>
    </citation>
    <scope>NUCLEOTIDE SEQUENCE [LARGE SCALE GENOMIC DNA]</scope>
    <source>
        <strain evidence="1 2">BB8</strain>
    </source>
</reference>
<dbReference type="EMBL" id="CP071448">
    <property type="protein sequence ID" value="QSW90710.1"/>
    <property type="molecule type" value="Genomic_DNA"/>
</dbReference>
<proteinExistence type="predicted"/>
<dbReference type="Proteomes" id="UP000663440">
    <property type="component" value="Chromosome"/>
</dbReference>
<accession>A0ABX7QHY1</accession>
<keyword evidence="2" id="KW-1185">Reference proteome</keyword>